<dbReference type="Pfam" id="PF05130">
    <property type="entry name" value="FlgN"/>
    <property type="match status" value="1"/>
</dbReference>
<dbReference type="SUPFAM" id="SSF140566">
    <property type="entry name" value="FlgN-like"/>
    <property type="match status" value="1"/>
</dbReference>
<evidence type="ECO:0000313" key="4">
    <source>
        <dbReference type="EMBL" id="AKO52418.1"/>
    </source>
</evidence>
<evidence type="ECO:0000313" key="5">
    <source>
        <dbReference type="Proteomes" id="UP000036406"/>
    </source>
</evidence>
<proteinExistence type="inferred from homology"/>
<dbReference type="InterPro" id="IPR036679">
    <property type="entry name" value="FlgN-like_sf"/>
</dbReference>
<keyword evidence="4" id="KW-0969">Cilium</keyword>
<dbReference type="Proteomes" id="UP000036406">
    <property type="component" value="Chromosome"/>
</dbReference>
<evidence type="ECO:0000256" key="1">
    <source>
        <dbReference type="ARBA" id="ARBA00002397"/>
    </source>
</evidence>
<protein>
    <submittedName>
        <fullName evidence="4">Flagellar biosynthesis protein FlgN</fullName>
    </submittedName>
</protein>
<accession>A0A0H4I3R0</accession>
<dbReference type="RefSeq" id="WP_048385264.1">
    <property type="nucleotide sequence ID" value="NZ_CP011494.1"/>
</dbReference>
<dbReference type="InterPro" id="IPR007809">
    <property type="entry name" value="FlgN-like"/>
</dbReference>
<dbReference type="PATRIC" id="fig|330734.3.peg.1735"/>
<dbReference type="GO" id="GO:0044780">
    <property type="term" value="P:bacterial-type flagellum assembly"/>
    <property type="evidence" value="ECO:0007669"/>
    <property type="project" value="InterPro"/>
</dbReference>
<dbReference type="AlphaFoldDB" id="A0A0H4I3R0"/>
<keyword evidence="4" id="KW-0282">Flagellum</keyword>
<keyword evidence="5" id="KW-1185">Reference proteome</keyword>
<reference evidence="4 5" key="1">
    <citation type="submission" date="2015-05" db="EMBL/GenBank/DDBJ databases">
        <title>Complete genome of Marinobacter psychrophilus strain 20041T isolated from sea-ice of the Canadian Basin.</title>
        <authorList>
            <person name="Song L."/>
            <person name="Ren L."/>
            <person name="Yu Y."/>
            <person name="Wang X."/>
        </authorList>
    </citation>
    <scope>NUCLEOTIDE SEQUENCE [LARGE SCALE GENOMIC DNA]</scope>
    <source>
        <strain evidence="4 5">20041</strain>
    </source>
</reference>
<dbReference type="EMBL" id="CP011494">
    <property type="protein sequence ID" value="AKO52418.1"/>
    <property type="molecule type" value="Genomic_DNA"/>
</dbReference>
<sequence>MAAIDDLKHLLAQDVHQLSAMADLLRDEKELLSTSDIKQLQALTDEKNAQLEQIRERAKLKIHALVAMGFRPESGNPSRFIAAAGLTELHQLWRQADQALTQCQQLNQNNGRVMAHMQKRLARLSDIVRGASSRQKLYGAGGQHTAVSSSTILASA</sequence>
<gene>
    <name evidence="4" type="ORF">ABA45_08250</name>
</gene>
<keyword evidence="3" id="KW-1005">Bacterial flagellum biogenesis</keyword>
<evidence type="ECO:0000256" key="3">
    <source>
        <dbReference type="ARBA" id="ARBA00022795"/>
    </source>
</evidence>
<dbReference type="KEGG" id="mpq:ABA45_08250"/>
<dbReference type="Gene3D" id="1.20.58.300">
    <property type="entry name" value="FlgN-like"/>
    <property type="match status" value="1"/>
</dbReference>
<organism evidence="4 5">
    <name type="scientific">Marinobacter psychrophilus</name>
    <dbReference type="NCBI Taxonomy" id="330734"/>
    <lineage>
        <taxon>Bacteria</taxon>
        <taxon>Pseudomonadati</taxon>
        <taxon>Pseudomonadota</taxon>
        <taxon>Gammaproteobacteria</taxon>
        <taxon>Pseudomonadales</taxon>
        <taxon>Marinobacteraceae</taxon>
        <taxon>Marinobacter</taxon>
    </lineage>
</organism>
<evidence type="ECO:0000256" key="2">
    <source>
        <dbReference type="ARBA" id="ARBA00007703"/>
    </source>
</evidence>
<keyword evidence="4" id="KW-0966">Cell projection</keyword>
<comment type="similarity">
    <text evidence="2">Belongs to the FlgN family.</text>
</comment>
<dbReference type="STRING" id="330734.ABA45_08250"/>
<name>A0A0H4I3R0_9GAMM</name>
<comment type="function">
    <text evidence="1">Required for the efficient initiation of filament assembly.</text>
</comment>